<dbReference type="AlphaFoldDB" id="A0A1F5NUB3"/>
<comment type="caution">
    <text evidence="1">The sequence shown here is derived from an EMBL/GenBank/DDBJ whole genome shotgun (WGS) entry which is preliminary data.</text>
</comment>
<dbReference type="Proteomes" id="UP000178892">
    <property type="component" value="Unassembled WGS sequence"/>
</dbReference>
<proteinExistence type="predicted"/>
<evidence type="ECO:0008006" key="3">
    <source>
        <dbReference type="Google" id="ProtNLM"/>
    </source>
</evidence>
<protein>
    <recommendedName>
        <fullName evidence="3">DraI</fullName>
    </recommendedName>
</protein>
<organism evidence="1 2">
    <name type="scientific">Candidatus Doudnabacteria bacterium RIFCSPHIGHO2_01_FULL_46_24</name>
    <dbReference type="NCBI Taxonomy" id="1817825"/>
    <lineage>
        <taxon>Bacteria</taxon>
        <taxon>Candidatus Doudnaibacteriota</taxon>
    </lineage>
</organism>
<dbReference type="STRING" id="1817825.A2720_01270"/>
<gene>
    <name evidence="1" type="ORF">A2720_01270</name>
</gene>
<name>A0A1F5NUB3_9BACT</name>
<evidence type="ECO:0000313" key="1">
    <source>
        <dbReference type="EMBL" id="OGE81154.1"/>
    </source>
</evidence>
<accession>A0A1F5NUB3</accession>
<evidence type="ECO:0000313" key="2">
    <source>
        <dbReference type="Proteomes" id="UP000178892"/>
    </source>
</evidence>
<sequence length="386" mass="43466">MMHEDIVLFINFIKSKGGVANKANLISEVQKKFKLTKDKSVYYSKHFSVRFSYSSSLSFSNTVISLSNLQKYDDLPFIVCLITPLKNVLYLANTTFLQKISHSSQLLRIDNIRGSINGSDIAKKFGDLTNSPENFEKLFSIHAELGFEGNLARLVEATTNISPSGKKFEVSSAAKKVIQNAPERAADFVGSKEYSQLKAELDAKVEKYKTEILIAGFIENVNIRGRIIEYLIAGEDEKLRESLVKALHDSSNVIPGFRTKNRLADYICTFDKYDTATDVKTKIMVLSSNPKGYNIDKLLEFLATDKSVFMFYFIGIETNKIVNKVLISMFQVNLLKSTILLKHWSGRNSRGVTQFEGETIGRLIFSPNNKIDRAASRAFLNSLIKL</sequence>
<reference evidence="1 2" key="1">
    <citation type="journal article" date="2016" name="Nat. Commun.">
        <title>Thousands of microbial genomes shed light on interconnected biogeochemical processes in an aquifer system.</title>
        <authorList>
            <person name="Anantharaman K."/>
            <person name="Brown C.T."/>
            <person name="Hug L.A."/>
            <person name="Sharon I."/>
            <person name="Castelle C.J."/>
            <person name="Probst A.J."/>
            <person name="Thomas B.C."/>
            <person name="Singh A."/>
            <person name="Wilkins M.J."/>
            <person name="Karaoz U."/>
            <person name="Brodie E.L."/>
            <person name="Williams K.H."/>
            <person name="Hubbard S.S."/>
            <person name="Banfield J.F."/>
        </authorList>
    </citation>
    <scope>NUCLEOTIDE SEQUENCE [LARGE SCALE GENOMIC DNA]</scope>
</reference>
<dbReference type="EMBL" id="MFEL01000010">
    <property type="protein sequence ID" value="OGE81154.1"/>
    <property type="molecule type" value="Genomic_DNA"/>
</dbReference>